<dbReference type="Gene3D" id="1.25.40.20">
    <property type="entry name" value="Ankyrin repeat-containing domain"/>
    <property type="match status" value="1"/>
</dbReference>
<keyword evidence="18" id="KW-1185">Reference proteome</keyword>
<dbReference type="SUPFAM" id="SSF48403">
    <property type="entry name" value="Ankyrin repeat"/>
    <property type="match status" value="1"/>
</dbReference>
<evidence type="ECO:0000313" key="18">
    <source>
        <dbReference type="Proteomes" id="UP000734854"/>
    </source>
</evidence>
<dbReference type="Gene3D" id="2.60.40.10">
    <property type="entry name" value="Immunoglobulins"/>
    <property type="match status" value="1"/>
</dbReference>
<feature type="domain" description="CG-1" evidence="16">
    <location>
        <begin position="15"/>
        <end position="141"/>
    </location>
</feature>
<comment type="similarity">
    <text evidence="2">Belongs to the CAMTA family.</text>
</comment>
<dbReference type="InterPro" id="IPR002110">
    <property type="entry name" value="Ankyrin_rpt"/>
</dbReference>
<feature type="compositionally biased region" description="Polar residues" evidence="15">
    <location>
        <begin position="158"/>
        <end position="177"/>
    </location>
</feature>
<sequence>MADARRFSLTPQLDIQQILIEAQHRWLRPAEICEILQNYKKFNIAPESPNKPPSGSLFLFDRKVLRYFRKDGHNWRKKKDGKTVKEAHERLKAGSVDVLHCYYAHGEENESFQRRSYWMLEEDLMHIVLVHYLEVKGHRPSSSRIRDEVLQVNHIDSPASSNSFTNHSQLPSQVTDVESPNSVYNLEYEDAESGINPSQHELVSKAKFNAADNPASSRHHTFSAVQQYDSGKMKGQLLDPFDLDPSIYSQGDLQGQYTESASQFYSSMPENVNKDLDGTGFESAFIGSKTQFDQASWNEVLQHATAQMPSDHNNFQATVDGELYADNVNFRLDVCSALKKSARKISDDDTDSAVTIENDASVGESCHHSYILKQLSLDLSSLQGEGLKKYDSFSRWMSKELGEVEDTHIKASPVEYWSTVGSDIVVGDSDITNQGSADAYIMSLSLSQDQLFSIIDFAPNWVHAGMETKVLITGKFLKNNDIEKINWSCMFGEIEVPAKIVGDGILSCNAPLHKCGRVPFYVTCSNRLACSEVREFEFRESDGHHMEEADAHIHNSNEMFLHLRLSKLLSLGPLDYQTFDMNILGDFQVDNQISSLKSESEWSNLIKLSEGNGFSAENVEEQLLETSLQERLHIWLMNKVAEDGKGPNIWDEEGQGVLHLAAALGYDWALEPTVSGGVNINFRDAHGWTALHWAAFSGRERTVGALIAMGASPGLLTDPTPEYPSGRTPADLASANGHKGIAGFLAESSLTSHLSALTIEPKSNEISNLGTLAGSRVEEPSFLEVPDGDMQAGLSLKDSLTAVRNASQAAARIHQAFRVYSFHRRKLAESGNDKSGMFDERALSRVSIKSQKPGQSDMPLHAAASRIQNKFRGWKGRREFLIFRQRVVKIQAHVRGHQVRKRIKSIVWSVGIVEKVILRWRRKGSGLRGFRSESPMESTSIQCQPAKEDDYDFLQEGRKQTEVRMQRALARVKSMVQYPEAREQYQRLITVVTELQESKAMQENMMNESEAVAEDFMVELEEFWDGDTLLPNA</sequence>
<accession>A0A8J5LC25</accession>
<name>A0A8J5LC25_ZINOF</name>
<evidence type="ECO:0000256" key="15">
    <source>
        <dbReference type="SAM" id="MobiDB-lite"/>
    </source>
</evidence>
<dbReference type="InterPro" id="IPR027417">
    <property type="entry name" value="P-loop_NTPase"/>
</dbReference>
<keyword evidence="8 14" id="KW-0040">ANK repeat</keyword>
<evidence type="ECO:0000256" key="14">
    <source>
        <dbReference type="PROSITE-ProRule" id="PRU00023"/>
    </source>
</evidence>
<keyword evidence="6" id="KW-0112">Calmodulin-binding</keyword>
<dbReference type="SMART" id="SM00248">
    <property type="entry name" value="ANK"/>
    <property type="match status" value="2"/>
</dbReference>
<keyword evidence="12" id="KW-0804">Transcription</keyword>
<evidence type="ECO:0000256" key="4">
    <source>
        <dbReference type="ARBA" id="ARBA00022737"/>
    </source>
</evidence>
<evidence type="ECO:0000256" key="7">
    <source>
        <dbReference type="ARBA" id="ARBA00023015"/>
    </source>
</evidence>
<feature type="repeat" description="ANK" evidence="14">
    <location>
        <begin position="686"/>
        <end position="718"/>
    </location>
</feature>
<dbReference type="PANTHER" id="PTHR23335:SF29">
    <property type="entry name" value="CALMODULIN-BINDING TRANSCRIPTION ACTIVATOR 1"/>
    <property type="match status" value="1"/>
</dbReference>
<dbReference type="Gene3D" id="1.20.5.190">
    <property type="match status" value="1"/>
</dbReference>
<keyword evidence="10" id="KW-0238">DNA-binding</keyword>
<dbReference type="Pfam" id="PF03859">
    <property type="entry name" value="CG-1"/>
    <property type="match status" value="1"/>
</dbReference>
<keyword evidence="9" id="KW-0175">Coiled coil</keyword>
<dbReference type="FunFam" id="2.60.40.10:FF:000314">
    <property type="entry name" value="Calmodulin-binding transcription activator 2"/>
    <property type="match status" value="1"/>
</dbReference>
<keyword evidence="13" id="KW-0539">Nucleus</keyword>
<evidence type="ECO:0000256" key="13">
    <source>
        <dbReference type="ARBA" id="ARBA00023242"/>
    </source>
</evidence>
<dbReference type="PROSITE" id="PS50096">
    <property type="entry name" value="IQ"/>
    <property type="match status" value="2"/>
</dbReference>
<evidence type="ECO:0000256" key="1">
    <source>
        <dbReference type="ARBA" id="ARBA00004123"/>
    </source>
</evidence>
<dbReference type="FunFam" id="1.20.5.190:FF:000003">
    <property type="entry name" value="Calmodulin-binding transcription activator 2"/>
    <property type="match status" value="1"/>
</dbReference>
<dbReference type="GO" id="GO:0005634">
    <property type="term" value="C:nucleus"/>
    <property type="evidence" value="ECO:0007669"/>
    <property type="project" value="UniProtKB-SubCell"/>
</dbReference>
<dbReference type="Pfam" id="PF12796">
    <property type="entry name" value="Ank_2"/>
    <property type="match status" value="1"/>
</dbReference>
<keyword evidence="3" id="KW-0597">Phosphoprotein</keyword>
<evidence type="ECO:0000256" key="6">
    <source>
        <dbReference type="ARBA" id="ARBA00022860"/>
    </source>
</evidence>
<evidence type="ECO:0000256" key="11">
    <source>
        <dbReference type="ARBA" id="ARBA00023159"/>
    </source>
</evidence>
<dbReference type="GO" id="GO:0005516">
    <property type="term" value="F:calmodulin binding"/>
    <property type="evidence" value="ECO:0007669"/>
    <property type="project" value="UniProtKB-KW"/>
</dbReference>
<protein>
    <recommendedName>
        <fullName evidence="16">CG-1 domain-containing protein</fullName>
    </recommendedName>
</protein>
<evidence type="ECO:0000256" key="2">
    <source>
        <dbReference type="ARBA" id="ARBA00008267"/>
    </source>
</evidence>
<evidence type="ECO:0000256" key="5">
    <source>
        <dbReference type="ARBA" id="ARBA00022837"/>
    </source>
</evidence>
<feature type="region of interest" description="Disordered" evidence="15">
    <location>
        <begin position="157"/>
        <end position="177"/>
    </location>
</feature>
<dbReference type="InterPro" id="IPR036770">
    <property type="entry name" value="Ankyrin_rpt-contain_sf"/>
</dbReference>
<dbReference type="InterPro" id="IPR000048">
    <property type="entry name" value="IQ_motif_EF-hand-BS"/>
</dbReference>
<dbReference type="SUPFAM" id="SSF52540">
    <property type="entry name" value="P-loop containing nucleoside triphosphate hydrolases"/>
    <property type="match status" value="1"/>
</dbReference>
<evidence type="ECO:0000256" key="9">
    <source>
        <dbReference type="ARBA" id="ARBA00023054"/>
    </source>
</evidence>
<dbReference type="PROSITE" id="PS50297">
    <property type="entry name" value="ANK_REP_REGION"/>
    <property type="match status" value="1"/>
</dbReference>
<dbReference type="PROSITE" id="PS51437">
    <property type="entry name" value="CG_1"/>
    <property type="match status" value="1"/>
</dbReference>
<dbReference type="InterPro" id="IPR005559">
    <property type="entry name" value="CG-1_dom"/>
</dbReference>
<dbReference type="GO" id="GO:0006357">
    <property type="term" value="P:regulation of transcription by RNA polymerase II"/>
    <property type="evidence" value="ECO:0007669"/>
    <property type="project" value="TreeGrafter"/>
</dbReference>
<dbReference type="PROSITE" id="PS50088">
    <property type="entry name" value="ANK_REPEAT"/>
    <property type="match status" value="1"/>
</dbReference>
<keyword evidence="7" id="KW-0805">Transcription regulation</keyword>
<evidence type="ECO:0000256" key="10">
    <source>
        <dbReference type="ARBA" id="ARBA00023125"/>
    </source>
</evidence>
<keyword evidence="5" id="KW-0106">Calcium</keyword>
<gene>
    <name evidence="17" type="ORF">ZIOFF_030873</name>
</gene>
<dbReference type="SMART" id="SM01076">
    <property type="entry name" value="CG-1"/>
    <property type="match status" value="1"/>
</dbReference>
<evidence type="ECO:0000256" key="12">
    <source>
        <dbReference type="ARBA" id="ARBA00023163"/>
    </source>
</evidence>
<dbReference type="Proteomes" id="UP000734854">
    <property type="component" value="Unassembled WGS sequence"/>
</dbReference>
<comment type="caution">
    <text evidence="17">The sequence shown here is derived from an EMBL/GenBank/DDBJ whole genome shotgun (WGS) entry which is preliminary data.</text>
</comment>
<dbReference type="SUPFAM" id="SSF81296">
    <property type="entry name" value="E set domains"/>
    <property type="match status" value="1"/>
</dbReference>
<dbReference type="Pfam" id="PF00612">
    <property type="entry name" value="IQ"/>
    <property type="match status" value="2"/>
</dbReference>
<dbReference type="GO" id="GO:0003712">
    <property type="term" value="F:transcription coregulator activity"/>
    <property type="evidence" value="ECO:0007669"/>
    <property type="project" value="TreeGrafter"/>
</dbReference>
<dbReference type="GO" id="GO:0009409">
    <property type="term" value="P:response to cold"/>
    <property type="evidence" value="ECO:0007669"/>
    <property type="project" value="UniProtKB-ARBA"/>
</dbReference>
<proteinExistence type="inferred from homology"/>
<comment type="subcellular location">
    <subcellularLocation>
        <location evidence="1">Nucleus</location>
    </subcellularLocation>
</comment>
<evidence type="ECO:0000256" key="3">
    <source>
        <dbReference type="ARBA" id="ARBA00022553"/>
    </source>
</evidence>
<evidence type="ECO:0000256" key="8">
    <source>
        <dbReference type="ARBA" id="ARBA00023043"/>
    </source>
</evidence>
<dbReference type="PANTHER" id="PTHR23335">
    <property type="entry name" value="CALMODULIN-BINDING TRANSCRIPTION ACTIVATOR CAMTA"/>
    <property type="match status" value="1"/>
</dbReference>
<organism evidence="17 18">
    <name type="scientific">Zingiber officinale</name>
    <name type="common">Ginger</name>
    <name type="synonym">Amomum zingiber</name>
    <dbReference type="NCBI Taxonomy" id="94328"/>
    <lineage>
        <taxon>Eukaryota</taxon>
        <taxon>Viridiplantae</taxon>
        <taxon>Streptophyta</taxon>
        <taxon>Embryophyta</taxon>
        <taxon>Tracheophyta</taxon>
        <taxon>Spermatophyta</taxon>
        <taxon>Magnoliopsida</taxon>
        <taxon>Liliopsida</taxon>
        <taxon>Zingiberales</taxon>
        <taxon>Zingiberaceae</taxon>
        <taxon>Zingiber</taxon>
    </lineage>
</organism>
<evidence type="ECO:0000259" key="16">
    <source>
        <dbReference type="PROSITE" id="PS51437"/>
    </source>
</evidence>
<dbReference type="AlphaFoldDB" id="A0A8J5LC25"/>
<dbReference type="SMART" id="SM00015">
    <property type="entry name" value="IQ"/>
    <property type="match status" value="2"/>
</dbReference>
<keyword evidence="4" id="KW-0677">Repeat</keyword>
<dbReference type="InterPro" id="IPR014756">
    <property type="entry name" value="Ig_E-set"/>
</dbReference>
<dbReference type="EMBL" id="JACMSC010000008">
    <property type="protein sequence ID" value="KAG6512744.1"/>
    <property type="molecule type" value="Genomic_DNA"/>
</dbReference>
<reference evidence="17 18" key="1">
    <citation type="submission" date="2020-08" db="EMBL/GenBank/DDBJ databases">
        <title>Plant Genome Project.</title>
        <authorList>
            <person name="Zhang R.-G."/>
        </authorList>
    </citation>
    <scope>NUCLEOTIDE SEQUENCE [LARGE SCALE GENOMIC DNA]</scope>
    <source>
        <tissue evidence="17">Rhizome</tissue>
    </source>
</reference>
<keyword evidence="11" id="KW-0010">Activator</keyword>
<dbReference type="InterPro" id="IPR013783">
    <property type="entry name" value="Ig-like_fold"/>
</dbReference>
<evidence type="ECO:0000313" key="17">
    <source>
        <dbReference type="EMBL" id="KAG6512744.1"/>
    </source>
</evidence>
<dbReference type="GO" id="GO:0003690">
    <property type="term" value="F:double-stranded DNA binding"/>
    <property type="evidence" value="ECO:0007669"/>
    <property type="project" value="TreeGrafter"/>
</dbReference>